<organism evidence="7 8">
    <name type="scientific">Caenorhabditis elegans</name>
    <dbReference type="NCBI Taxonomy" id="6239"/>
    <lineage>
        <taxon>Eukaryota</taxon>
        <taxon>Metazoa</taxon>
        <taxon>Ecdysozoa</taxon>
        <taxon>Nematoda</taxon>
        <taxon>Chromadorea</taxon>
        <taxon>Rhabditida</taxon>
        <taxon>Rhabditina</taxon>
        <taxon>Rhabditomorpha</taxon>
        <taxon>Rhabditoidea</taxon>
        <taxon>Rhabditidae</taxon>
        <taxon>Peloderinae</taxon>
        <taxon>Caenorhabditis</taxon>
    </lineage>
</organism>
<dbReference type="AGR" id="WB:WBGene00005951"/>
<dbReference type="PROSITE" id="PS50262">
    <property type="entry name" value="G_PROTEIN_RECEP_F1_2"/>
    <property type="match status" value="1"/>
</dbReference>
<keyword evidence="4 5" id="KW-0472">Membrane</keyword>
<dbReference type="WormBase" id="R13D7.4">
    <property type="protein sequence ID" value="CE36558"/>
    <property type="gene ID" value="WBGene00005951"/>
    <property type="gene designation" value="srx-60"/>
</dbReference>
<accession>Q966G7</accession>
<dbReference type="InterPro" id="IPR017452">
    <property type="entry name" value="GPCR_Rhodpsn_7TM"/>
</dbReference>
<evidence type="ECO:0000259" key="6">
    <source>
        <dbReference type="PROSITE" id="PS50262"/>
    </source>
</evidence>
<proteinExistence type="predicted"/>
<gene>
    <name evidence="7 9" type="primary">srx-60</name>
    <name evidence="7" type="ORF">CELE_R13D7.4</name>
    <name evidence="9" type="ORF">R13D7.4</name>
</gene>
<evidence type="ECO:0000313" key="9">
    <source>
        <dbReference type="WormBase" id="R13D7.4"/>
    </source>
</evidence>
<dbReference type="CDD" id="cd00637">
    <property type="entry name" value="7tm_classA_rhodopsin-like"/>
    <property type="match status" value="1"/>
</dbReference>
<dbReference type="AlphaFoldDB" id="Q966G7"/>
<evidence type="ECO:0000256" key="3">
    <source>
        <dbReference type="ARBA" id="ARBA00022989"/>
    </source>
</evidence>
<dbReference type="PANTHER" id="PTHR23017">
    <property type="entry name" value="SERPENTINE RECEPTOR, CLASS X"/>
    <property type="match status" value="1"/>
</dbReference>
<dbReference type="HOGENOM" id="CLU_059630_1_0_1"/>
<dbReference type="OrthoDB" id="5825164at2759"/>
<dbReference type="Gene3D" id="1.20.1070.10">
    <property type="entry name" value="Rhodopsin 7-helix transmembrane proteins"/>
    <property type="match status" value="1"/>
</dbReference>
<dbReference type="RefSeq" id="NP_504895.2">
    <property type="nucleotide sequence ID" value="NM_072494.2"/>
</dbReference>
<keyword evidence="8" id="KW-1185">Reference proteome</keyword>
<dbReference type="GeneID" id="187858"/>
<dbReference type="PaxDb" id="6239-R13D7.4"/>
<dbReference type="InterPro" id="IPR019430">
    <property type="entry name" value="7TM_GPCR_serpentine_rcpt_Srx"/>
</dbReference>
<keyword evidence="2 5" id="KW-0812">Transmembrane</keyword>
<feature type="transmembrane region" description="Helical" evidence="5">
    <location>
        <begin position="120"/>
        <end position="142"/>
    </location>
</feature>
<name>Q966G7_CAEEL</name>
<dbReference type="EMBL" id="BX284605">
    <property type="protein sequence ID" value="CCD83343.1"/>
    <property type="molecule type" value="Genomic_DNA"/>
</dbReference>
<dbReference type="KEGG" id="cel:CELE_R13D7.4"/>
<evidence type="ECO:0000313" key="7">
    <source>
        <dbReference type="EMBL" id="CCD83343.1"/>
    </source>
</evidence>
<dbReference type="FunCoup" id="Q966G7">
    <property type="interactions" value="4"/>
</dbReference>
<feature type="domain" description="G-protein coupled receptors family 1 profile" evidence="6">
    <location>
        <begin position="21"/>
        <end position="233"/>
    </location>
</feature>
<dbReference type="Pfam" id="PF10328">
    <property type="entry name" value="7TM_GPCR_Srx"/>
    <property type="match status" value="1"/>
</dbReference>
<dbReference type="CTD" id="187858"/>
<protein>
    <submittedName>
        <fullName evidence="7">G-protein coupled receptors family 1 profile domain-containing protein</fullName>
    </submittedName>
</protein>
<comment type="subcellular location">
    <subcellularLocation>
        <location evidence="1">Membrane</location>
    </subcellularLocation>
</comment>
<dbReference type="OMA" id="GMACIDF"/>
<feature type="transmembrane region" description="Helical" evidence="5">
    <location>
        <begin position="51"/>
        <end position="71"/>
    </location>
</feature>
<dbReference type="PANTHER" id="PTHR23017:SF18">
    <property type="entry name" value="G-PROTEIN COUPLED RECEPTORS FAMILY 1 PROFILE DOMAIN-CONTAINING PROTEIN"/>
    <property type="match status" value="1"/>
</dbReference>
<evidence type="ECO:0000256" key="4">
    <source>
        <dbReference type="ARBA" id="ARBA00023136"/>
    </source>
</evidence>
<feature type="transmembrane region" description="Helical" evidence="5">
    <location>
        <begin position="6"/>
        <end position="30"/>
    </location>
</feature>
<dbReference type="SUPFAM" id="SSF81321">
    <property type="entry name" value="Family A G protein-coupled receptor-like"/>
    <property type="match status" value="1"/>
</dbReference>
<dbReference type="PhylomeDB" id="Q966G7"/>
<evidence type="ECO:0000256" key="2">
    <source>
        <dbReference type="ARBA" id="ARBA00022692"/>
    </source>
</evidence>
<evidence type="ECO:0000256" key="1">
    <source>
        <dbReference type="ARBA" id="ARBA00004370"/>
    </source>
</evidence>
<keyword evidence="3 5" id="KW-1133">Transmembrane helix</keyword>
<reference evidence="7 8" key="1">
    <citation type="journal article" date="1998" name="Science">
        <title>Genome sequence of the nematode C. elegans: a platform for investigating biology.</title>
        <authorList>
            <consortium name="The C. elegans sequencing consortium"/>
            <person name="Sulson J.E."/>
            <person name="Waterston R."/>
        </authorList>
    </citation>
    <scope>NUCLEOTIDE SEQUENCE [LARGE SCALE GENOMIC DNA]</scope>
    <source>
        <strain evidence="7 8">Bristol N2</strain>
    </source>
</reference>
<feature type="transmembrane region" description="Helical" evidence="5">
    <location>
        <begin position="217"/>
        <end position="237"/>
    </location>
</feature>
<keyword evidence="7" id="KW-0675">Receptor</keyword>
<evidence type="ECO:0000256" key="5">
    <source>
        <dbReference type="SAM" id="Phobius"/>
    </source>
</evidence>
<sequence length="300" mass="34865">MNAENQTTFALIPITFIGSVLNFSILIAIYKLPALNNSFGYLTANQAIVDALHSVIFLLYFCPMVILDQPIMKSYSFIVGCFLLFCYELSVLTHFLISINRFCAVWVPLKYEKWFSRKNTSSIIILLWIFEVALAIVFYQILCHVAYLEEIHFIQFTNTKFCGFVAWYDDFVKNSVIIAIVVCVDISTVLRVHHVTKKVRGDNKFTLRDLRFLRQSVFQGTVFLLELVTYFFIPQYFHNQWIIFLGTSFMWVSIHAIDGMIVVMCNPEVRNFLMGRKNVYQITGPQNTTVPERTREMSNI</sequence>
<dbReference type="GO" id="GO:0016020">
    <property type="term" value="C:membrane"/>
    <property type="evidence" value="ECO:0007669"/>
    <property type="project" value="UniProtKB-SubCell"/>
</dbReference>
<dbReference type="eggNOG" id="ENOG502TJDP">
    <property type="taxonomic scope" value="Eukaryota"/>
</dbReference>
<feature type="transmembrane region" description="Helical" evidence="5">
    <location>
        <begin position="243"/>
        <end position="266"/>
    </location>
</feature>
<dbReference type="SMR" id="Q966G7"/>
<feature type="transmembrane region" description="Helical" evidence="5">
    <location>
        <begin position="77"/>
        <end position="99"/>
    </location>
</feature>
<dbReference type="Proteomes" id="UP000001940">
    <property type="component" value="Chromosome V"/>
</dbReference>
<evidence type="ECO:0000313" key="8">
    <source>
        <dbReference type="Proteomes" id="UP000001940"/>
    </source>
</evidence>
<dbReference type="UCSC" id="R13D7.4">
    <property type="organism name" value="c. elegans"/>
</dbReference>
<dbReference type="InParanoid" id="Q966G7"/>
<feature type="transmembrane region" description="Helical" evidence="5">
    <location>
        <begin position="176"/>
        <end position="196"/>
    </location>
</feature>